<accession>A0A1U7CUB9</accession>
<dbReference type="SUPFAM" id="SSF53649">
    <property type="entry name" value="Alkaline phosphatase-like"/>
    <property type="match status" value="1"/>
</dbReference>
<reference evidence="8" key="1">
    <citation type="submission" date="2016-12" db="EMBL/GenBank/DDBJ databases">
        <title>Comparative genomics of four Isosphaeraceae planctomycetes: a common pool of plasmids and glycoside hydrolase genes.</title>
        <authorList>
            <person name="Ivanova A."/>
        </authorList>
    </citation>
    <scope>NUCLEOTIDE SEQUENCE [LARGE SCALE GENOMIC DNA]</scope>
    <source>
        <strain evidence="8">PX4</strain>
    </source>
</reference>
<dbReference type="KEGG" id="pbor:BSF38_04054"/>
<dbReference type="GO" id="GO:0004065">
    <property type="term" value="F:arylsulfatase activity"/>
    <property type="evidence" value="ECO:0007669"/>
    <property type="project" value="UniProtKB-EC"/>
</dbReference>
<dbReference type="GO" id="GO:0046872">
    <property type="term" value="F:metal ion binding"/>
    <property type="evidence" value="ECO:0007669"/>
    <property type="project" value="UniProtKB-KW"/>
</dbReference>
<dbReference type="PANTHER" id="PTHR42693">
    <property type="entry name" value="ARYLSULFATASE FAMILY MEMBER"/>
    <property type="match status" value="1"/>
</dbReference>
<evidence type="ECO:0000256" key="1">
    <source>
        <dbReference type="ARBA" id="ARBA00008779"/>
    </source>
</evidence>
<dbReference type="PANTHER" id="PTHR42693:SF43">
    <property type="entry name" value="BLL2667 PROTEIN"/>
    <property type="match status" value="1"/>
</dbReference>
<evidence type="ECO:0000256" key="4">
    <source>
        <dbReference type="ARBA" id="ARBA00022837"/>
    </source>
</evidence>
<comment type="similarity">
    <text evidence="1">Belongs to the sulfatase family.</text>
</comment>
<evidence type="ECO:0000259" key="6">
    <source>
        <dbReference type="Pfam" id="PF00884"/>
    </source>
</evidence>
<dbReference type="PROSITE" id="PS00523">
    <property type="entry name" value="SULFATASE_1"/>
    <property type="match status" value="1"/>
</dbReference>
<dbReference type="Proteomes" id="UP000186309">
    <property type="component" value="Chromosome"/>
</dbReference>
<evidence type="ECO:0000256" key="2">
    <source>
        <dbReference type="ARBA" id="ARBA00022723"/>
    </source>
</evidence>
<evidence type="ECO:0000313" key="8">
    <source>
        <dbReference type="Proteomes" id="UP000186309"/>
    </source>
</evidence>
<keyword evidence="4" id="KW-0106">Calcium</keyword>
<sequence length="797" mass="86976">MWSAARVRVPVLLGMSVVFGWMAAAGPSAGNPAATTREEAAYNLDRTALPIREPSSPPITTLDARNAKAPPRFEVKAPHGAPNVLIVLIDDMGFGQSSAFGGPIHMPTLERMAKGGLRYNQFHTTALCSPTRAALLTGRNHHVCNMGSITETATAFPGQTGQRPNSVAPLAEMLRLNGYSTAAFGKSHETAAWEVSPSGPTDRWPTRSGFDKFYGFIGGETNQWSPAIYEDMTRVEIPKDPNYHLMTDLANQAIKWTSAQKSLTPDKPFFTYFAPGATHAPHHAPKEWISRYKGKFDQGWDKLREETLARQIKLGVVPAGTRLAPKPEAIKDWDTLSADEKTLFARQMEVFAGYGEYADFEVGRVIQAVEDLGQLDNTLVFYMVGDNGASGEGTMNGLFNEATYFNGVPESVADVLKHFDDLGGPNSYGHYAAGWAVAGDAPFTWTKQVAGSYGGTRNGMVVHWPKGITAKGEVRSQWHHVIDVAPTILEAAGLPEPKSVNGTPQTPIEGVSMLYTFADAKAKDRRRTQYFEIFGNRGVYHDGWLAHTVHRAAWESTPRHPLLEDKWELYHVEEDFSSANNLAAKHPEKLKELQDLFLTEAAKNHALPLDDRVLERVNAALVGRPDLMAGRTALTVYDGMRGMTENVFINIKNRSHAITAEVEIPKGSADGVILAQAGRFGGWSLFVKDGRPMYAYNYLGLGVSKVASPKALPEGAATIRFEFQYDGGGLGKGGTGTILVNGEKVAEGRIDRTQGYIFSADEGADVGLDGETPVTDDYKERENKFTGKIGKVTIDLK</sequence>
<dbReference type="EC" id="3.1.6.1" evidence="7"/>
<keyword evidence="2" id="KW-0479">Metal-binding</keyword>
<dbReference type="AlphaFoldDB" id="A0A1U7CUB9"/>
<keyword evidence="8" id="KW-1185">Reference proteome</keyword>
<feature type="signal peptide" evidence="5">
    <location>
        <begin position="1"/>
        <end position="23"/>
    </location>
</feature>
<keyword evidence="5" id="KW-0732">Signal</keyword>
<dbReference type="STRING" id="1387353.BSF38_04054"/>
<feature type="chain" id="PRO_5011962185" evidence="5">
    <location>
        <begin position="24"/>
        <end position="797"/>
    </location>
</feature>
<dbReference type="InterPro" id="IPR000917">
    <property type="entry name" value="Sulfatase_N"/>
</dbReference>
<feature type="domain" description="Sulfatase N-terminal" evidence="6">
    <location>
        <begin position="82"/>
        <end position="493"/>
    </location>
</feature>
<name>A0A1U7CUB9_9BACT</name>
<dbReference type="Gene3D" id="3.40.720.10">
    <property type="entry name" value="Alkaline Phosphatase, subunit A"/>
    <property type="match status" value="1"/>
</dbReference>
<dbReference type="Pfam" id="PF00884">
    <property type="entry name" value="Sulfatase"/>
    <property type="match status" value="1"/>
</dbReference>
<dbReference type="InterPro" id="IPR050738">
    <property type="entry name" value="Sulfatase"/>
</dbReference>
<keyword evidence="3 7" id="KW-0378">Hydrolase</keyword>
<gene>
    <name evidence="7" type="primary">atsA_9</name>
    <name evidence="7" type="ORF">BSF38_04054</name>
</gene>
<evidence type="ECO:0000256" key="3">
    <source>
        <dbReference type="ARBA" id="ARBA00022801"/>
    </source>
</evidence>
<evidence type="ECO:0000313" key="7">
    <source>
        <dbReference type="EMBL" id="APW62508.1"/>
    </source>
</evidence>
<evidence type="ECO:0000256" key="5">
    <source>
        <dbReference type="SAM" id="SignalP"/>
    </source>
</evidence>
<dbReference type="InterPro" id="IPR024607">
    <property type="entry name" value="Sulfatase_CS"/>
</dbReference>
<dbReference type="Gene3D" id="3.30.1120.10">
    <property type="match status" value="1"/>
</dbReference>
<dbReference type="CDD" id="cd16025">
    <property type="entry name" value="PAS_like"/>
    <property type="match status" value="1"/>
</dbReference>
<dbReference type="InterPro" id="IPR017850">
    <property type="entry name" value="Alkaline_phosphatase_core_sf"/>
</dbReference>
<dbReference type="EMBL" id="CP019082">
    <property type="protein sequence ID" value="APW62508.1"/>
    <property type="molecule type" value="Genomic_DNA"/>
</dbReference>
<protein>
    <submittedName>
        <fullName evidence="7">Arylsulfatase</fullName>
        <ecNumber evidence="7">3.1.6.1</ecNumber>
    </submittedName>
</protein>
<proteinExistence type="inferred from homology"/>
<organism evidence="7 8">
    <name type="scientific">Paludisphaera borealis</name>
    <dbReference type="NCBI Taxonomy" id="1387353"/>
    <lineage>
        <taxon>Bacteria</taxon>
        <taxon>Pseudomonadati</taxon>
        <taxon>Planctomycetota</taxon>
        <taxon>Planctomycetia</taxon>
        <taxon>Isosphaerales</taxon>
        <taxon>Isosphaeraceae</taxon>
        <taxon>Paludisphaera</taxon>
    </lineage>
</organism>